<evidence type="ECO:0000313" key="3">
    <source>
        <dbReference type="Proteomes" id="UP001150924"/>
    </source>
</evidence>
<feature type="compositionally biased region" description="Low complexity" evidence="1">
    <location>
        <begin position="31"/>
        <end position="77"/>
    </location>
</feature>
<keyword evidence="3" id="KW-1185">Reference proteome</keyword>
<dbReference type="Proteomes" id="UP001150924">
    <property type="component" value="Unassembled WGS sequence"/>
</dbReference>
<protein>
    <submittedName>
        <fullName evidence="2">Uncharacterized protein</fullName>
    </submittedName>
</protein>
<dbReference type="RefSeq" id="WP_267771828.1">
    <property type="nucleotide sequence ID" value="NZ_JAPNKE010000002.1"/>
</dbReference>
<sequence length="736" mass="78445">MTIDRRTFLESTLALFGGLGLGACGGGAGGSDATDSDGTTGSGGASDSTGSTPTDGTEGTTDSTGDAPTTTDTGGIDVTPEDIVTVTLTAGTSGALLPWTIGHFFAEGDVPTGTRLSADVDEFQAVVRNRWPDGSVKFAVLSGRCEFTAGTPRVVQIGRVPEGPDPAPAITEAELVAAAPDLTVDLGALGSVSLASALGSPVQQLLSGPVASEWRYRLDVDEQLIVWLFLRLYAGGAVEALVSVENGWLDYAGAINKLARVVVTSKGQTLFDSKSELDIKHHTRIVCTTGHSGKLWQDADPQIVVAHDTAYLQQSGAVPAFLAESTSQELLDGLADKYVPYAQHDLPGNALGGGGDSPSIGWLPKWDAAYAVSAAPRALQAVLVNSFAAGAWSVHIRDAETNAPPTFAAHPDLKLPQSSGDMYGGRAYYSGQYGTDWDISHGWLPGYVAYLVTGDWWHLEELQFFVKWVHFSSDVQSRMGAAGLMVRSLQPRGTAWQIRNRGMAAAITPDDDPERAGYAGAVGASFVWMRGYHTNALGLVIEPDQMYWGDIGGERTWMSDYVVGSVAWVLDLKVIDASQQADADAFMQWMGEGLVQRMSDGTNLEGWHWAYQAYSPVCSELLWPENQQQDAFDANWGVTFERFAGRPNGPDLDDGNIHATNWDSLGFEGMPVKEAFGGDYFEYAMCALAQCVNRQVEGAEAAFARIAGANNFAQCRAALAGDPRWGIAPRSFVKQA</sequence>
<evidence type="ECO:0000256" key="1">
    <source>
        <dbReference type="SAM" id="MobiDB-lite"/>
    </source>
</evidence>
<dbReference type="EMBL" id="JAPNKE010000002">
    <property type="protein sequence ID" value="MCY1009170.1"/>
    <property type="molecule type" value="Genomic_DNA"/>
</dbReference>
<dbReference type="PROSITE" id="PS51257">
    <property type="entry name" value="PROKAR_LIPOPROTEIN"/>
    <property type="match status" value="1"/>
</dbReference>
<dbReference type="AlphaFoldDB" id="A0A9X3ESK1"/>
<gene>
    <name evidence="2" type="ORF">OV079_27120</name>
</gene>
<dbReference type="PROSITE" id="PS51318">
    <property type="entry name" value="TAT"/>
    <property type="match status" value="1"/>
</dbReference>
<proteinExistence type="predicted"/>
<name>A0A9X3ESK1_9BACT</name>
<accession>A0A9X3ESK1</accession>
<feature type="region of interest" description="Disordered" evidence="1">
    <location>
        <begin position="28"/>
        <end position="78"/>
    </location>
</feature>
<dbReference type="InterPro" id="IPR006311">
    <property type="entry name" value="TAT_signal"/>
</dbReference>
<reference evidence="2" key="1">
    <citation type="submission" date="2022-11" db="EMBL/GenBank/DDBJ databases">
        <title>Minimal conservation of predation-associated metabolite biosynthetic gene clusters underscores biosynthetic potential of Myxococcota including descriptions for ten novel species: Archangium lansinium sp. nov., Myxococcus landrumus sp. nov., Nannocystis bai.</title>
        <authorList>
            <person name="Ahearne A."/>
            <person name="Stevens C."/>
            <person name="Phillips K."/>
        </authorList>
    </citation>
    <scope>NUCLEOTIDE SEQUENCE</scope>
    <source>
        <strain evidence="2">Na p29</strain>
    </source>
</reference>
<organism evidence="2 3">
    <name type="scientific">Nannocystis pusilla</name>
    <dbReference type="NCBI Taxonomy" id="889268"/>
    <lineage>
        <taxon>Bacteria</taxon>
        <taxon>Pseudomonadati</taxon>
        <taxon>Myxococcota</taxon>
        <taxon>Polyangia</taxon>
        <taxon>Nannocystales</taxon>
        <taxon>Nannocystaceae</taxon>
        <taxon>Nannocystis</taxon>
    </lineage>
</organism>
<comment type="caution">
    <text evidence="2">The sequence shown here is derived from an EMBL/GenBank/DDBJ whole genome shotgun (WGS) entry which is preliminary data.</text>
</comment>
<evidence type="ECO:0000313" key="2">
    <source>
        <dbReference type="EMBL" id="MCY1009170.1"/>
    </source>
</evidence>